<comment type="similarity">
    <text evidence="1">Belongs to the ComF/GntX family.</text>
</comment>
<name>A0A8H9KUY1_9MICO</name>
<gene>
    <name evidence="3" type="ORF">GCM10011314_25870</name>
</gene>
<sequence>MGERSSADAGTVLSDLVDLVIPATCALCHRPGAPLCRGCREAVARCLHASARPAVPSPPPPGIPSCWVTGEASGALRAVVTAYKDEGRRDLAKVLAPWLAQALRTAVGADAAARESLRGRGLLVVPVPGSPRARRRRGDVPLRPLVSAAVATLAGRACVADVLVATRTTLDQSTLDAVERAANQAGATTVRSRQRGAVEGGVCVVVDDLVTTGATLAEAARALREAGARSVLAAAIGATTRRSGGGPTLRHPRP</sequence>
<dbReference type="EMBL" id="BMEA01000002">
    <property type="protein sequence ID" value="GGB85011.1"/>
    <property type="molecule type" value="Genomic_DNA"/>
</dbReference>
<reference evidence="3" key="2">
    <citation type="submission" date="2020-09" db="EMBL/GenBank/DDBJ databases">
        <authorList>
            <person name="Sun Q."/>
            <person name="Zhou Y."/>
        </authorList>
    </citation>
    <scope>NUCLEOTIDE SEQUENCE</scope>
    <source>
        <strain evidence="3">CGMCC 1.10749</strain>
    </source>
</reference>
<evidence type="ECO:0000256" key="1">
    <source>
        <dbReference type="ARBA" id="ARBA00008007"/>
    </source>
</evidence>
<proteinExistence type="inferred from homology"/>
<evidence type="ECO:0000259" key="2">
    <source>
        <dbReference type="Pfam" id="PF00156"/>
    </source>
</evidence>
<reference evidence="3" key="1">
    <citation type="journal article" date="2014" name="Int. J. Syst. Evol. Microbiol.">
        <title>Complete genome sequence of Corynebacterium casei LMG S-19264T (=DSM 44701T), isolated from a smear-ripened cheese.</title>
        <authorList>
            <consortium name="US DOE Joint Genome Institute (JGI-PGF)"/>
            <person name="Walter F."/>
            <person name="Albersmeier A."/>
            <person name="Kalinowski J."/>
            <person name="Ruckert C."/>
        </authorList>
    </citation>
    <scope>NUCLEOTIDE SEQUENCE</scope>
    <source>
        <strain evidence="3">CGMCC 1.10749</strain>
    </source>
</reference>
<dbReference type="InterPro" id="IPR000836">
    <property type="entry name" value="PRTase_dom"/>
</dbReference>
<dbReference type="Pfam" id="PF00156">
    <property type="entry name" value="Pribosyltran"/>
    <property type="match status" value="1"/>
</dbReference>
<dbReference type="SUPFAM" id="SSF53271">
    <property type="entry name" value="PRTase-like"/>
    <property type="match status" value="1"/>
</dbReference>
<protein>
    <recommendedName>
        <fullName evidence="2">Phosphoribosyltransferase domain-containing protein</fullName>
    </recommendedName>
</protein>
<organism evidence="3 4">
    <name type="scientific">Knoellia flava</name>
    <dbReference type="NCBI Taxonomy" id="913969"/>
    <lineage>
        <taxon>Bacteria</taxon>
        <taxon>Bacillati</taxon>
        <taxon>Actinomycetota</taxon>
        <taxon>Actinomycetes</taxon>
        <taxon>Micrococcales</taxon>
        <taxon>Intrasporangiaceae</taxon>
        <taxon>Knoellia</taxon>
    </lineage>
</organism>
<dbReference type="Gene3D" id="3.40.50.2020">
    <property type="match status" value="1"/>
</dbReference>
<dbReference type="PANTHER" id="PTHR47505">
    <property type="entry name" value="DNA UTILIZATION PROTEIN YHGH"/>
    <property type="match status" value="1"/>
</dbReference>
<dbReference type="InterPro" id="IPR051910">
    <property type="entry name" value="ComF/GntX_DNA_util-trans"/>
</dbReference>
<evidence type="ECO:0000313" key="3">
    <source>
        <dbReference type="EMBL" id="GGB85011.1"/>
    </source>
</evidence>
<dbReference type="PANTHER" id="PTHR47505:SF1">
    <property type="entry name" value="DNA UTILIZATION PROTEIN YHGH"/>
    <property type="match status" value="1"/>
</dbReference>
<dbReference type="InterPro" id="IPR029057">
    <property type="entry name" value="PRTase-like"/>
</dbReference>
<feature type="domain" description="Phosphoribosyltransferase" evidence="2">
    <location>
        <begin position="180"/>
        <end position="236"/>
    </location>
</feature>
<accession>A0A8H9KUY1</accession>
<dbReference type="AlphaFoldDB" id="A0A8H9KUY1"/>
<evidence type="ECO:0000313" key="4">
    <source>
        <dbReference type="Proteomes" id="UP000628079"/>
    </source>
</evidence>
<comment type="caution">
    <text evidence="3">The sequence shown here is derived from an EMBL/GenBank/DDBJ whole genome shotgun (WGS) entry which is preliminary data.</text>
</comment>
<dbReference type="Proteomes" id="UP000628079">
    <property type="component" value="Unassembled WGS sequence"/>
</dbReference>